<evidence type="ECO:0000313" key="5">
    <source>
        <dbReference type="Proteomes" id="UP001209878"/>
    </source>
</evidence>
<feature type="compositionally biased region" description="Acidic residues" evidence="2">
    <location>
        <begin position="198"/>
        <end position="217"/>
    </location>
</feature>
<reference evidence="4" key="1">
    <citation type="journal article" date="2023" name="Mol. Biol. Evol.">
        <title>Third-Generation Sequencing Reveals the Adaptive Role of the Epigenome in Three Deep-Sea Polychaetes.</title>
        <authorList>
            <person name="Perez M."/>
            <person name="Aroh O."/>
            <person name="Sun Y."/>
            <person name="Lan Y."/>
            <person name="Juniper S.K."/>
            <person name="Young C.R."/>
            <person name="Angers B."/>
            <person name="Qian P.Y."/>
        </authorList>
    </citation>
    <scope>NUCLEOTIDE SEQUENCE</scope>
    <source>
        <strain evidence="4">R07B-5</strain>
    </source>
</reference>
<dbReference type="InterPro" id="IPR036361">
    <property type="entry name" value="SAP_dom_sf"/>
</dbReference>
<dbReference type="Gene3D" id="3.30.70.330">
    <property type="match status" value="1"/>
</dbReference>
<dbReference type="InterPro" id="IPR012677">
    <property type="entry name" value="Nucleotide-bd_a/b_plait_sf"/>
</dbReference>
<dbReference type="InterPro" id="IPR003034">
    <property type="entry name" value="SAP_dom"/>
</dbReference>
<evidence type="ECO:0000313" key="4">
    <source>
        <dbReference type="EMBL" id="KAK2180138.1"/>
    </source>
</evidence>
<sequence>MAEVTDWKKLTIPLLKQELANRSLDVKGRKSDLVSRLEQSDHGKLSAISWEDVDEGGEDSEIISEENNEEEEEDVKVLDVQEADTDECSLEEGNAEEGDPEELILEEGITEESLLEENGEQNMGVSSHVEDTDGQNEESFEKKHIEQDLSFEMETLHEVGNDESVDTEVIEGEQKEGKSSSREVLDGEARDRSVNGDDGNDMDLDEDEEEEREAEEEGEKKKETLKRFDLATLYIPKVDEIHKDLQVAQKFRVLYIYPVRTEMMGDPAVMAHFEHASSMPCKFYPTDTPEGKVYEGYLILRFEFSEDALQAMSGLREVLPDTVNIHVRQPSQTHKDMLSAFNRSEPQGIEPWIKDNKNTKVVFVGNLPPTATEAALKEIFTGATIIRIAREDDSSSKGYAIVGYDNEKDAEHAAKEHMCAIIDNYVLAVLYLSQASNRPAVDKEFYVDRTKLLEELKKFEEEIGLSSGEKKKELAKKESAASQRKTSQTVKKPAGSTQRKVGNKEATAVRARKDSTTSKASNEMEKNGEATEKLMEGSDADKKPGERVRRSRWSNEGEKNKPQPQVLEKLQQLQKKWERPPERQRDQRDQRDTRTRRSWNNQRSSSDNKRSYPFRPDRDDKRYRPGRSLDEGRMTNYKPRMQSSLDAVYQQGGGLAMGGGPAVGGGMTQGGGMVMGGGMGMGMGGVMGQAGGMAVGGGMAMGGGMGAVPSLLPAGQVGGMGGRQQMMQSNVMGAGAGVGGGMGRGPGVNLLLGLTQILR</sequence>
<feature type="domain" description="RRM" evidence="3">
    <location>
        <begin position="360"/>
        <end position="437"/>
    </location>
</feature>
<evidence type="ECO:0000259" key="3">
    <source>
        <dbReference type="PROSITE" id="PS50102"/>
    </source>
</evidence>
<proteinExistence type="predicted"/>
<feature type="compositionally biased region" description="Basic and acidic residues" evidence="2">
    <location>
        <begin position="511"/>
        <end position="561"/>
    </location>
</feature>
<name>A0AAD9KYQ2_RIDPI</name>
<feature type="compositionally biased region" description="Polar residues" evidence="2">
    <location>
        <begin position="483"/>
        <end position="500"/>
    </location>
</feature>
<organism evidence="4 5">
    <name type="scientific">Ridgeia piscesae</name>
    <name type="common">Tubeworm</name>
    <dbReference type="NCBI Taxonomy" id="27915"/>
    <lineage>
        <taxon>Eukaryota</taxon>
        <taxon>Metazoa</taxon>
        <taxon>Spiralia</taxon>
        <taxon>Lophotrochozoa</taxon>
        <taxon>Annelida</taxon>
        <taxon>Polychaeta</taxon>
        <taxon>Sedentaria</taxon>
        <taxon>Canalipalpata</taxon>
        <taxon>Sabellida</taxon>
        <taxon>Siboglinidae</taxon>
        <taxon>Ridgeia</taxon>
    </lineage>
</organism>
<evidence type="ECO:0000256" key="1">
    <source>
        <dbReference type="PROSITE-ProRule" id="PRU00176"/>
    </source>
</evidence>
<feature type="compositionally biased region" description="Basic and acidic residues" evidence="2">
    <location>
        <begin position="575"/>
        <end position="595"/>
    </location>
</feature>
<dbReference type="CDD" id="cd00590">
    <property type="entry name" value="RRM_SF"/>
    <property type="match status" value="1"/>
</dbReference>
<dbReference type="SMART" id="SM00513">
    <property type="entry name" value="SAP"/>
    <property type="match status" value="1"/>
</dbReference>
<feature type="compositionally biased region" description="Basic and acidic residues" evidence="2">
    <location>
        <begin position="28"/>
        <end position="44"/>
    </location>
</feature>
<evidence type="ECO:0000256" key="2">
    <source>
        <dbReference type="SAM" id="MobiDB-lite"/>
    </source>
</evidence>
<keyword evidence="1" id="KW-0694">RNA-binding</keyword>
<dbReference type="PROSITE" id="PS50102">
    <property type="entry name" value="RRM"/>
    <property type="match status" value="1"/>
</dbReference>
<feature type="compositionally biased region" description="Basic and acidic residues" evidence="2">
    <location>
        <begin position="172"/>
        <end position="195"/>
    </location>
</feature>
<feature type="region of interest" description="Disordered" evidence="2">
    <location>
        <begin position="117"/>
        <end position="222"/>
    </location>
</feature>
<dbReference type="Pfam" id="PF02037">
    <property type="entry name" value="SAP"/>
    <property type="match status" value="1"/>
</dbReference>
<dbReference type="Gene3D" id="1.10.720.30">
    <property type="entry name" value="SAP domain"/>
    <property type="match status" value="1"/>
</dbReference>
<feature type="compositionally biased region" description="Low complexity" evidence="2">
    <location>
        <begin position="562"/>
        <end position="574"/>
    </location>
</feature>
<feature type="compositionally biased region" description="Basic and acidic residues" evidence="2">
    <location>
        <begin position="468"/>
        <end position="479"/>
    </location>
</feature>
<feature type="compositionally biased region" description="Acidic residues" evidence="2">
    <location>
        <begin position="81"/>
        <end position="102"/>
    </location>
</feature>
<dbReference type="InterPro" id="IPR035979">
    <property type="entry name" value="RBD_domain_sf"/>
</dbReference>
<dbReference type="AlphaFoldDB" id="A0AAD9KYQ2"/>
<protein>
    <recommendedName>
        <fullName evidence="3">RRM domain-containing protein</fullName>
    </recommendedName>
</protein>
<dbReference type="SMART" id="SM00360">
    <property type="entry name" value="RRM"/>
    <property type="match status" value="1"/>
</dbReference>
<gene>
    <name evidence="4" type="ORF">NP493_458g04073</name>
</gene>
<dbReference type="InterPro" id="IPR000504">
    <property type="entry name" value="RRM_dom"/>
</dbReference>
<dbReference type="Pfam" id="PF00076">
    <property type="entry name" value="RRM_1"/>
    <property type="match status" value="1"/>
</dbReference>
<dbReference type="Proteomes" id="UP001209878">
    <property type="component" value="Unassembled WGS sequence"/>
</dbReference>
<keyword evidence="5" id="KW-1185">Reference proteome</keyword>
<dbReference type="GO" id="GO:0003723">
    <property type="term" value="F:RNA binding"/>
    <property type="evidence" value="ECO:0007669"/>
    <property type="project" value="UniProtKB-UniRule"/>
</dbReference>
<feature type="compositionally biased region" description="Basic and acidic residues" evidence="2">
    <location>
        <begin position="606"/>
        <end position="633"/>
    </location>
</feature>
<comment type="caution">
    <text evidence="4">The sequence shown here is derived from an EMBL/GenBank/DDBJ whole genome shotgun (WGS) entry which is preliminary data.</text>
</comment>
<dbReference type="EMBL" id="JAODUO010000457">
    <property type="protein sequence ID" value="KAK2180138.1"/>
    <property type="molecule type" value="Genomic_DNA"/>
</dbReference>
<feature type="region of interest" description="Disordered" evidence="2">
    <location>
        <begin position="467"/>
        <end position="641"/>
    </location>
</feature>
<dbReference type="SUPFAM" id="SSF68906">
    <property type="entry name" value="SAP domain"/>
    <property type="match status" value="1"/>
</dbReference>
<accession>A0AAD9KYQ2</accession>
<feature type="region of interest" description="Disordered" evidence="2">
    <location>
        <begin position="28"/>
        <end position="102"/>
    </location>
</feature>
<feature type="compositionally biased region" description="Acidic residues" evidence="2">
    <location>
        <begin position="51"/>
        <end position="74"/>
    </location>
</feature>
<feature type="compositionally biased region" description="Acidic residues" evidence="2">
    <location>
        <begin position="161"/>
        <end position="171"/>
    </location>
</feature>
<dbReference type="SUPFAM" id="SSF54928">
    <property type="entry name" value="RNA-binding domain, RBD"/>
    <property type="match status" value="1"/>
</dbReference>